<dbReference type="AlphaFoldDB" id="A0A9W6TU59"/>
<accession>A0A9W6TU59</accession>
<organism evidence="1 2">
    <name type="scientific">Phytophthora lilii</name>
    <dbReference type="NCBI Taxonomy" id="2077276"/>
    <lineage>
        <taxon>Eukaryota</taxon>
        <taxon>Sar</taxon>
        <taxon>Stramenopiles</taxon>
        <taxon>Oomycota</taxon>
        <taxon>Peronosporomycetes</taxon>
        <taxon>Peronosporales</taxon>
        <taxon>Peronosporaceae</taxon>
        <taxon>Phytophthora</taxon>
    </lineage>
</organism>
<sequence>MQNKDQLGPSEAVDEYLSIVSKYLQYLKYYGGQPLWGRLLKRQDMTGKLYSINEDIDNLFKILNLASMAAMMDWKQQWEDDIRIQHKLLEQAAKTRSRF</sequence>
<dbReference type="EMBL" id="BSXW01000343">
    <property type="protein sequence ID" value="GMF19422.1"/>
    <property type="molecule type" value="Genomic_DNA"/>
</dbReference>
<keyword evidence="2" id="KW-1185">Reference proteome</keyword>
<proteinExistence type="predicted"/>
<protein>
    <submittedName>
        <fullName evidence="1">Unnamed protein product</fullName>
    </submittedName>
</protein>
<comment type="caution">
    <text evidence="1">The sequence shown here is derived from an EMBL/GenBank/DDBJ whole genome shotgun (WGS) entry which is preliminary data.</text>
</comment>
<evidence type="ECO:0000313" key="2">
    <source>
        <dbReference type="Proteomes" id="UP001165083"/>
    </source>
</evidence>
<gene>
    <name evidence="1" type="ORF">Plil01_000742000</name>
</gene>
<reference evidence="1" key="1">
    <citation type="submission" date="2023-04" db="EMBL/GenBank/DDBJ databases">
        <title>Phytophthora lilii NBRC 32176.</title>
        <authorList>
            <person name="Ichikawa N."/>
            <person name="Sato H."/>
            <person name="Tonouchi N."/>
        </authorList>
    </citation>
    <scope>NUCLEOTIDE SEQUENCE</scope>
    <source>
        <strain evidence="1">NBRC 32176</strain>
    </source>
</reference>
<dbReference type="Proteomes" id="UP001165083">
    <property type="component" value="Unassembled WGS sequence"/>
</dbReference>
<dbReference type="OrthoDB" id="98043at2759"/>
<evidence type="ECO:0000313" key="1">
    <source>
        <dbReference type="EMBL" id="GMF19422.1"/>
    </source>
</evidence>
<name>A0A9W6TU59_9STRA</name>